<feature type="chain" id="PRO_5036411206" evidence="3">
    <location>
        <begin position="20"/>
        <end position="663"/>
    </location>
</feature>
<dbReference type="AlphaFoldDB" id="A0A814Z5X6"/>
<evidence type="ECO:0000256" key="2">
    <source>
        <dbReference type="SAM" id="Phobius"/>
    </source>
</evidence>
<reference evidence="5" key="1">
    <citation type="submission" date="2021-02" db="EMBL/GenBank/DDBJ databases">
        <authorList>
            <person name="Nowell W R."/>
        </authorList>
    </citation>
    <scope>NUCLEOTIDE SEQUENCE</scope>
</reference>
<feature type="transmembrane region" description="Helical" evidence="2">
    <location>
        <begin position="610"/>
        <end position="635"/>
    </location>
</feature>
<protein>
    <submittedName>
        <fullName evidence="5">Uncharacterized protein</fullName>
    </submittedName>
</protein>
<evidence type="ECO:0000313" key="7">
    <source>
        <dbReference type="Proteomes" id="UP000663852"/>
    </source>
</evidence>
<dbReference type="Proteomes" id="UP000663828">
    <property type="component" value="Unassembled WGS sequence"/>
</dbReference>
<feature type="region of interest" description="Disordered" evidence="1">
    <location>
        <begin position="568"/>
        <end position="587"/>
    </location>
</feature>
<evidence type="ECO:0000313" key="6">
    <source>
        <dbReference type="Proteomes" id="UP000663828"/>
    </source>
</evidence>
<dbReference type="Proteomes" id="UP000663852">
    <property type="component" value="Unassembled WGS sequence"/>
</dbReference>
<dbReference type="EMBL" id="CAJNOJ010000171">
    <property type="protein sequence ID" value="CAF1238020.1"/>
    <property type="molecule type" value="Genomic_DNA"/>
</dbReference>
<keyword evidence="2" id="KW-0472">Membrane</keyword>
<keyword evidence="2" id="KW-0812">Transmembrane</keyword>
<keyword evidence="2" id="KW-1133">Transmembrane helix</keyword>
<feature type="signal peptide" evidence="3">
    <location>
        <begin position="1"/>
        <end position="19"/>
    </location>
</feature>
<evidence type="ECO:0000313" key="5">
    <source>
        <dbReference type="EMBL" id="CAF1238020.1"/>
    </source>
</evidence>
<accession>A0A814Z5X6</accession>
<evidence type="ECO:0000256" key="3">
    <source>
        <dbReference type="SAM" id="SignalP"/>
    </source>
</evidence>
<evidence type="ECO:0000313" key="4">
    <source>
        <dbReference type="EMBL" id="CAF0745373.1"/>
    </source>
</evidence>
<dbReference type="EMBL" id="CAJNOR010000003">
    <property type="protein sequence ID" value="CAF0745373.1"/>
    <property type="molecule type" value="Genomic_DNA"/>
</dbReference>
<proteinExistence type="predicted"/>
<sequence>MNTKHLSSFVIFQICLVYGSHFRGGTLTWRPLNATPSGSSVNLLVRERFSWRRSYNYPSYGIVCYCDDTTISTAGTIGENDIVQCAPSIYCSYWSPLNTTTFCTDYSTILDVSSGERTRVYTLPLNISFTIYYYSGNWLADLVKGGNTAWQVSNRINTNLRPDGYINTSPVAVTLPVIYKEVNIQHVHVIQMSDFDSNDILRCRWANANSSYNTNQYDECGGICEGVPGAQLIQANCTIVFTLVTAGLYAGVALQIEDFYNATTLAANTPMSSVPLQFLFYGYATPVGCSMPPQIVGNRPNRACIGTPIGSNVTEYVIVETYCPGQTIVNFITSSPVGMEKSAILNPSPGVYNLILSWIPLSTQYGPEPFCAGAIDNNNLQSNQWCVTFLVGFDSPDVIRPKVVQGSVSPVGTIFQNQTFFSFQTTKFVGRPNRNGTNIYFRDATNNGTIVAQFDCGWAPEVTFTGYTTVIRFNNTPPWQPAHFYYVTMEGGVVSGTEFCGPESAPIKDPTYWVFNIWDPAVSSTTTTTTTPFTTVTITTRPTSTTSINTLLTTTGIVLTTAATSTTTTSTSTTSTTTTSVTTGSTGSTITTETTASVIYSKDFEKACKYPIVIMTTAIFAVTGPIQILVMYAAFMKFEKMFNPTHIKAKTRHKQRMERIIRS</sequence>
<keyword evidence="6" id="KW-1185">Reference proteome</keyword>
<organism evidence="5 7">
    <name type="scientific">Adineta ricciae</name>
    <name type="common">Rotifer</name>
    <dbReference type="NCBI Taxonomy" id="249248"/>
    <lineage>
        <taxon>Eukaryota</taxon>
        <taxon>Metazoa</taxon>
        <taxon>Spiralia</taxon>
        <taxon>Gnathifera</taxon>
        <taxon>Rotifera</taxon>
        <taxon>Eurotatoria</taxon>
        <taxon>Bdelloidea</taxon>
        <taxon>Adinetida</taxon>
        <taxon>Adinetidae</taxon>
        <taxon>Adineta</taxon>
    </lineage>
</organism>
<comment type="caution">
    <text evidence="5">The sequence shown here is derived from an EMBL/GenBank/DDBJ whole genome shotgun (WGS) entry which is preliminary data.</text>
</comment>
<dbReference type="OrthoDB" id="10063988at2759"/>
<keyword evidence="3" id="KW-0732">Signal</keyword>
<gene>
    <name evidence="5" type="ORF">EDS130_LOCUS27300</name>
    <name evidence="4" type="ORF">XAT740_LOCUS129</name>
</gene>
<name>A0A814Z5X6_ADIRI</name>
<evidence type="ECO:0000256" key="1">
    <source>
        <dbReference type="SAM" id="MobiDB-lite"/>
    </source>
</evidence>